<sequence>MQTDGTSHYAGHIIFWSYVTRIPAILEVDNQVTQYIICSDPEHRINLFDNAYKQILNQFLLLILIFFRFPPHHLKIENQSIFTAPKDDEKQKKTPIIQMPQNNNIIKPVLGYCIILASTTITLGYVRLNYLQISLITRGLFNQHTRRNIVKASPSLKLYVIMYPSKLNKYKIINTKNIVFFFQPWAPHRSHPTNSTFNILFSSNDSIIFPTELSNEVNIPKMHTLYFIIICTFCSKLPNDLVLYFQNEQLNDLPLKTFSCFSVYLILLFYGLLL</sequence>
<name>A0A6G0T0G4_APHGL</name>
<proteinExistence type="predicted"/>
<evidence type="ECO:0000313" key="3">
    <source>
        <dbReference type="Proteomes" id="UP000475862"/>
    </source>
</evidence>
<accession>A0A6G0T0G4</accession>
<reference evidence="2 3" key="1">
    <citation type="submission" date="2019-08" db="EMBL/GenBank/DDBJ databases">
        <title>The genome of the soybean aphid Biotype 1, its phylome, world population structure and adaptation to the North American continent.</title>
        <authorList>
            <person name="Giordano R."/>
            <person name="Donthu R.K."/>
            <person name="Hernandez A.G."/>
            <person name="Wright C.L."/>
            <person name="Zimin A.V."/>
        </authorList>
    </citation>
    <scope>NUCLEOTIDE SEQUENCE [LARGE SCALE GENOMIC DNA]</scope>
    <source>
        <tissue evidence="2">Whole aphids</tissue>
    </source>
</reference>
<organism evidence="2 3">
    <name type="scientific">Aphis glycines</name>
    <name type="common">Soybean aphid</name>
    <dbReference type="NCBI Taxonomy" id="307491"/>
    <lineage>
        <taxon>Eukaryota</taxon>
        <taxon>Metazoa</taxon>
        <taxon>Ecdysozoa</taxon>
        <taxon>Arthropoda</taxon>
        <taxon>Hexapoda</taxon>
        <taxon>Insecta</taxon>
        <taxon>Pterygota</taxon>
        <taxon>Neoptera</taxon>
        <taxon>Paraneoptera</taxon>
        <taxon>Hemiptera</taxon>
        <taxon>Sternorrhyncha</taxon>
        <taxon>Aphidomorpha</taxon>
        <taxon>Aphidoidea</taxon>
        <taxon>Aphididae</taxon>
        <taxon>Aphidini</taxon>
        <taxon>Aphis</taxon>
        <taxon>Aphis</taxon>
    </lineage>
</organism>
<keyword evidence="1" id="KW-0472">Membrane</keyword>
<comment type="caution">
    <text evidence="2">The sequence shown here is derived from an EMBL/GenBank/DDBJ whole genome shotgun (WGS) entry which is preliminary data.</text>
</comment>
<evidence type="ECO:0000256" key="1">
    <source>
        <dbReference type="SAM" id="Phobius"/>
    </source>
</evidence>
<dbReference type="Proteomes" id="UP000475862">
    <property type="component" value="Unassembled WGS sequence"/>
</dbReference>
<evidence type="ECO:0000313" key="2">
    <source>
        <dbReference type="EMBL" id="KAE9524140.1"/>
    </source>
</evidence>
<keyword evidence="3" id="KW-1185">Reference proteome</keyword>
<protein>
    <submittedName>
        <fullName evidence="2">Uncharacterized protein</fullName>
    </submittedName>
</protein>
<keyword evidence="1" id="KW-1133">Transmembrane helix</keyword>
<gene>
    <name evidence="2" type="ORF">AGLY_015505</name>
</gene>
<feature type="transmembrane region" description="Helical" evidence="1">
    <location>
        <begin position="109"/>
        <end position="128"/>
    </location>
</feature>
<keyword evidence="1" id="KW-0812">Transmembrane</keyword>
<dbReference type="EMBL" id="VYZN01000072">
    <property type="protein sequence ID" value="KAE9524140.1"/>
    <property type="molecule type" value="Genomic_DNA"/>
</dbReference>
<dbReference type="AlphaFoldDB" id="A0A6G0T0G4"/>